<name>A0A0E3JRR9_CLOSL</name>
<evidence type="ECO:0000313" key="3">
    <source>
        <dbReference type="Proteomes" id="UP000033115"/>
    </source>
</evidence>
<dbReference type="GO" id="GO:0004826">
    <property type="term" value="F:phenylalanine-tRNA ligase activity"/>
    <property type="evidence" value="ECO:0007669"/>
    <property type="project" value="InterPro"/>
</dbReference>
<dbReference type="EMBL" id="CP009933">
    <property type="protein sequence ID" value="AKA71873.1"/>
    <property type="molecule type" value="Genomic_DNA"/>
</dbReference>
<protein>
    <submittedName>
        <fullName evidence="2">B3/4 domain protein</fullName>
    </submittedName>
</protein>
<dbReference type="KEGG" id="csq:CSCA_4748"/>
<feature type="domain" description="B3/B4 tRNA-binding" evidence="1">
    <location>
        <begin position="63"/>
        <end position="216"/>
    </location>
</feature>
<dbReference type="Gene3D" id="3.50.40.10">
    <property type="entry name" value="Phenylalanyl-trna Synthetase, Chain B, domain 3"/>
    <property type="match status" value="1"/>
</dbReference>
<organism evidence="2 3">
    <name type="scientific">Clostridium scatologenes</name>
    <dbReference type="NCBI Taxonomy" id="1548"/>
    <lineage>
        <taxon>Bacteria</taxon>
        <taxon>Bacillati</taxon>
        <taxon>Bacillota</taxon>
        <taxon>Clostridia</taxon>
        <taxon>Eubacteriales</taxon>
        <taxon>Clostridiaceae</taxon>
        <taxon>Clostridium</taxon>
    </lineage>
</organism>
<dbReference type="AlphaFoldDB" id="A0A0E3JRR9"/>
<dbReference type="RefSeq" id="WP_029162104.1">
    <property type="nucleotide sequence ID" value="NZ_CP009933.1"/>
</dbReference>
<evidence type="ECO:0000259" key="1">
    <source>
        <dbReference type="SMART" id="SM00873"/>
    </source>
</evidence>
<dbReference type="InterPro" id="IPR005146">
    <property type="entry name" value="B3/B4_tRNA-bd"/>
</dbReference>
<dbReference type="HOGENOM" id="CLU_076869_1_0_9"/>
<dbReference type="SUPFAM" id="SSF56037">
    <property type="entry name" value="PheT/TilS domain"/>
    <property type="match status" value="1"/>
</dbReference>
<dbReference type="STRING" id="1548.CSCA_4748"/>
<gene>
    <name evidence="2" type="ORF">CSCA_4748</name>
</gene>
<dbReference type="Proteomes" id="UP000033115">
    <property type="component" value="Chromosome"/>
</dbReference>
<dbReference type="GO" id="GO:0003723">
    <property type="term" value="F:RNA binding"/>
    <property type="evidence" value="ECO:0007669"/>
    <property type="project" value="InterPro"/>
</dbReference>
<keyword evidence="3" id="KW-1185">Reference proteome</keyword>
<dbReference type="Pfam" id="PF03483">
    <property type="entry name" value="B3_4"/>
    <property type="match status" value="1"/>
</dbReference>
<sequence length="233" mass="26299">MKFSVSNDVFEKLGDMCIGIVVAKGIDNSMENGEVTKLLKNSIELDETKFEDKNIKEVEEIMYYRDAFLKLGINPNKFKSSIEAMIARVAKKKGLPNINPIVDIGNAVSLKYMVPLGAHDIDTAGGDISIRFSKKGDTFIPFGENEAEILEDGELIYFAGHEVRTRRWIWRQSEKGKIVGESKNIFFPIDGFKGKNYDNVINARDELAELLKKNFNCEVKVGLVDINSTEFEF</sequence>
<dbReference type="PANTHER" id="PTHR39209">
    <property type="match status" value="1"/>
</dbReference>
<accession>A0A0E3JRR9</accession>
<proteinExistence type="predicted"/>
<dbReference type="SMART" id="SM00873">
    <property type="entry name" value="B3_4"/>
    <property type="match status" value="1"/>
</dbReference>
<dbReference type="PANTHER" id="PTHR39209:SF2">
    <property type="entry name" value="CYTOPLASMIC PROTEIN"/>
    <property type="match status" value="1"/>
</dbReference>
<reference evidence="2 3" key="1">
    <citation type="journal article" date="2015" name="J. Biotechnol.">
        <title>Complete genome sequence of a malodorant-producing acetogen, Clostridium scatologenes ATCC 25775(T).</title>
        <authorList>
            <person name="Zhu Z."/>
            <person name="Guo T."/>
            <person name="Zheng H."/>
            <person name="Song T."/>
            <person name="Ouyang P."/>
            <person name="Xie J."/>
        </authorList>
    </citation>
    <scope>NUCLEOTIDE SEQUENCE [LARGE SCALE GENOMIC DNA]</scope>
    <source>
        <strain evidence="2 3">ATCC 25775</strain>
    </source>
</reference>
<dbReference type="InterPro" id="IPR020825">
    <property type="entry name" value="Phe-tRNA_synthase-like_B3/B4"/>
</dbReference>
<evidence type="ECO:0000313" key="2">
    <source>
        <dbReference type="EMBL" id="AKA71873.1"/>
    </source>
</evidence>